<feature type="region of interest" description="Disordered" evidence="1">
    <location>
        <begin position="1077"/>
        <end position="1109"/>
    </location>
</feature>
<accession>A0A1Y2J5J3</accession>
<evidence type="ECO:0000313" key="2">
    <source>
        <dbReference type="EMBL" id="OSD08626.1"/>
    </source>
</evidence>
<dbReference type="STRING" id="1353009.A0A1Y2J5J3"/>
<proteinExistence type="predicted"/>
<dbReference type="OrthoDB" id="3208495at2759"/>
<evidence type="ECO:0000256" key="1">
    <source>
        <dbReference type="SAM" id="MobiDB-lite"/>
    </source>
</evidence>
<keyword evidence="3" id="KW-1185">Reference proteome</keyword>
<feature type="compositionally biased region" description="Low complexity" evidence="1">
    <location>
        <begin position="112"/>
        <end position="134"/>
    </location>
</feature>
<name>A0A1Y2J5J3_TRAC3</name>
<protein>
    <submittedName>
        <fullName evidence="2">Uncharacterized protein</fullName>
    </submittedName>
</protein>
<organism evidence="2 3">
    <name type="scientific">Trametes coccinea (strain BRFM310)</name>
    <name type="common">Pycnoporus coccineus</name>
    <dbReference type="NCBI Taxonomy" id="1353009"/>
    <lineage>
        <taxon>Eukaryota</taxon>
        <taxon>Fungi</taxon>
        <taxon>Dikarya</taxon>
        <taxon>Basidiomycota</taxon>
        <taxon>Agaricomycotina</taxon>
        <taxon>Agaricomycetes</taxon>
        <taxon>Polyporales</taxon>
        <taxon>Polyporaceae</taxon>
        <taxon>Trametes</taxon>
    </lineage>
</organism>
<dbReference type="AlphaFoldDB" id="A0A1Y2J5J3"/>
<dbReference type="Pfam" id="PF18759">
    <property type="entry name" value="Plavaka"/>
    <property type="match status" value="1"/>
</dbReference>
<dbReference type="EMBL" id="KZ084086">
    <property type="protein sequence ID" value="OSD08626.1"/>
    <property type="molecule type" value="Genomic_DNA"/>
</dbReference>
<gene>
    <name evidence="2" type="ORF">PYCCODRAFT_1357030</name>
</gene>
<dbReference type="Proteomes" id="UP000193067">
    <property type="component" value="Unassembled WGS sequence"/>
</dbReference>
<dbReference type="InterPro" id="IPR041078">
    <property type="entry name" value="Plavaka"/>
</dbReference>
<reference evidence="2 3" key="1">
    <citation type="journal article" date="2015" name="Biotechnol. Biofuels">
        <title>Enhanced degradation of softwood versus hardwood by the white-rot fungus Pycnoporus coccineus.</title>
        <authorList>
            <person name="Couturier M."/>
            <person name="Navarro D."/>
            <person name="Chevret D."/>
            <person name="Henrissat B."/>
            <person name="Piumi F."/>
            <person name="Ruiz-Duenas F.J."/>
            <person name="Martinez A.T."/>
            <person name="Grigoriev I.V."/>
            <person name="Riley R."/>
            <person name="Lipzen A."/>
            <person name="Berrin J.G."/>
            <person name="Master E.R."/>
            <person name="Rosso M.N."/>
        </authorList>
    </citation>
    <scope>NUCLEOTIDE SEQUENCE [LARGE SCALE GENOMIC DNA]</scope>
    <source>
        <strain evidence="2 3">BRFM310</strain>
    </source>
</reference>
<feature type="region of interest" description="Disordered" evidence="1">
    <location>
        <begin position="108"/>
        <end position="150"/>
    </location>
</feature>
<evidence type="ECO:0000313" key="3">
    <source>
        <dbReference type="Proteomes" id="UP000193067"/>
    </source>
</evidence>
<sequence>MQQPGFNPRDVQTFNSARELERLDVYSEATQGSPFSADDRWKNGSVNIRLPKEGVSYSSEDDAPLFSVSNVYHRSLTEVASAACQHPSVRDWNFIPYRLFWLRDSAPDDSGSPTCSTEPSDCSSSSSDDSADASLPRRPSALSPDLLDAQPPGLQVYSEAWHADAWHDEDAEMRSKPREAGDPDDLEYAILPMQLYSDSTHLTDFGHASLWPIYVYFLTQSKYTRGRPSVFPAHHLAYIPSLPDTLQDFYIKIYSIAATAAVLTYLKRELIQQVWLLLLDEPFMYAYVHGLVLLCGDGIRRRLFLRFLMYAADYPEKILLACLKYFATCPCPRCRINKDKIIEMGTLNDLHRRNWVRQDNRDVLYRIKVARRWLFEDGLPLTSKYMGRILDPLSITPTRSAFSIRLHAEGFNFYSLFVPDLMHECELGVWKSTWIHLLRILYALGNDKIQELNRRFRQIPSFGRATIRRFASNVSGQGKLAARDFEARLKCFCPAYEGLLTIAADNSNVLDLGFDLATWHALAKLREHTTLSVNGLDAATVECGRSVRLFAKKTCSNYVTLELPSKDHAARTRRKAVSTKLAANQAPRKRKMYNYTTYKFHSMRDFAPAIRAVSATDNYNTQVGELEHRHVKRYYARTNKNHANLQIAQHMRRGEKLRLIKLRVDAWRAARKCSPIPTSDSVSCWVDSPALNDVLPTEDGPLPYVEDPRERYHVADSQRDHEELTAWVSSHSGDLALTDFIVDLKNHILLRLAPGRAMYDADCTAADRMRVLIRNNQFYSHQVCRVNYTTYDRQRSQDSINPRTHSDVLLLSPEARRADSHLNTHIYMYARVLKVFHVNVRLVDAPSHPFKRMDICWVRWFELDPSFIGGFETKRLPHLRFVPIDSLDDSFGFINPSDIIRGAHLIPAFAYGHTGELLPGPTIARRQNTPFDDDNRDTDFRFYYVNIFADRDMFMRYYGGGIGHCGLQTPSQPSYHSDPGDEEPHEEMPAACLDASLPSLDASTQRSQGPSSASIEEEAHCEEDVLRLVPEFQTRVRGCELDTTYDDDEGLAGLERENDSEDEELIASADLPVDAADGLSECGENHNNSLEAQSDGGDDEYGVEDYAPL</sequence>